<accession>A0A9N9KIX5</accession>
<dbReference type="Proteomes" id="UP000789759">
    <property type="component" value="Unassembled WGS sequence"/>
</dbReference>
<evidence type="ECO:0000313" key="2">
    <source>
        <dbReference type="Proteomes" id="UP000789759"/>
    </source>
</evidence>
<name>A0A9N9KIX5_9GLOM</name>
<gene>
    <name evidence="1" type="ORF">CPELLU_LOCUS21036</name>
</gene>
<dbReference type="OrthoDB" id="10384200at2759"/>
<dbReference type="AlphaFoldDB" id="A0A9N9KIX5"/>
<evidence type="ECO:0000313" key="1">
    <source>
        <dbReference type="EMBL" id="CAG8833861.1"/>
    </source>
</evidence>
<feature type="non-terminal residue" evidence="1">
    <location>
        <position position="1"/>
    </location>
</feature>
<proteinExistence type="predicted"/>
<organism evidence="1 2">
    <name type="scientific">Cetraspora pellucida</name>
    <dbReference type="NCBI Taxonomy" id="1433469"/>
    <lineage>
        <taxon>Eukaryota</taxon>
        <taxon>Fungi</taxon>
        <taxon>Fungi incertae sedis</taxon>
        <taxon>Mucoromycota</taxon>
        <taxon>Glomeromycotina</taxon>
        <taxon>Glomeromycetes</taxon>
        <taxon>Diversisporales</taxon>
        <taxon>Gigasporaceae</taxon>
        <taxon>Cetraspora</taxon>
    </lineage>
</organism>
<comment type="caution">
    <text evidence="1">The sequence shown here is derived from an EMBL/GenBank/DDBJ whole genome shotgun (WGS) entry which is preliminary data.</text>
</comment>
<protein>
    <submittedName>
        <fullName evidence="1">20945_t:CDS:1</fullName>
    </submittedName>
</protein>
<keyword evidence="2" id="KW-1185">Reference proteome</keyword>
<dbReference type="EMBL" id="CAJVQA010071932">
    <property type="protein sequence ID" value="CAG8833861.1"/>
    <property type="molecule type" value="Genomic_DNA"/>
</dbReference>
<reference evidence="1" key="1">
    <citation type="submission" date="2021-06" db="EMBL/GenBank/DDBJ databases">
        <authorList>
            <person name="Kallberg Y."/>
            <person name="Tangrot J."/>
            <person name="Rosling A."/>
        </authorList>
    </citation>
    <scope>NUCLEOTIDE SEQUENCE</scope>
    <source>
        <strain evidence="1">FL966</strain>
    </source>
</reference>
<sequence>LQEFAYKNLKTNIKFHQDETLLQMVEWGLISVRKRNTYSKFSDISEWLLAFRSYMEAILIMYKDREHELNFYHDHISTLCTKYEFTAVMVYEEDQRLALTMDRESTLFDRNIEAEGENFDITTTKKFKISKPRIHKTELIWHDGREICINWNRRYCSEDKKCSHVHACLTCKKIGHTERKCFVGNTESNSAARGNSQADSQPKI</sequence>